<evidence type="ECO:0000313" key="3">
    <source>
        <dbReference type="EMBL" id="MDT9002083.1"/>
    </source>
</evidence>
<organism evidence="3 4">
    <name type="scientific">Roseateles aquae</name>
    <dbReference type="NCBI Taxonomy" id="3077235"/>
    <lineage>
        <taxon>Bacteria</taxon>
        <taxon>Pseudomonadati</taxon>
        <taxon>Pseudomonadota</taxon>
        <taxon>Betaproteobacteria</taxon>
        <taxon>Burkholderiales</taxon>
        <taxon>Sphaerotilaceae</taxon>
        <taxon>Roseateles</taxon>
    </lineage>
</organism>
<proteinExistence type="predicted"/>
<reference evidence="3" key="1">
    <citation type="submission" date="2023-09" db="EMBL/GenBank/DDBJ databases">
        <title>Paucibacter sp. APW11 Genome sequencing and assembly.</title>
        <authorList>
            <person name="Kim I."/>
        </authorList>
    </citation>
    <scope>NUCLEOTIDE SEQUENCE</scope>
    <source>
        <strain evidence="3">APW11</strain>
    </source>
</reference>
<evidence type="ECO:0000259" key="2">
    <source>
        <dbReference type="Pfam" id="PF16036"/>
    </source>
</evidence>
<feature type="chain" id="PRO_5047415566" evidence="1">
    <location>
        <begin position="30"/>
        <end position="201"/>
    </location>
</feature>
<dbReference type="InterPro" id="IPR016088">
    <property type="entry name" value="Chalcone_isomerase_3-sand"/>
</dbReference>
<dbReference type="Gene3D" id="3.50.70.10">
    <property type="match status" value="1"/>
</dbReference>
<accession>A0ABU3PIY1</accession>
<feature type="domain" description="Chalcone isomerase" evidence="2">
    <location>
        <begin position="30"/>
        <end position="197"/>
    </location>
</feature>
<dbReference type="RefSeq" id="WP_315652965.1">
    <property type="nucleotide sequence ID" value="NZ_JAVXZY010000012.1"/>
</dbReference>
<dbReference type="SUPFAM" id="SSF54626">
    <property type="entry name" value="Chalcone isomerase"/>
    <property type="match status" value="1"/>
</dbReference>
<dbReference type="PANTHER" id="PTHR47698">
    <property type="entry name" value="FATTY-ACID-BINDING PROTEIN 3, CHLOROPLASTIC"/>
    <property type="match status" value="1"/>
</dbReference>
<protein>
    <submittedName>
        <fullName evidence="3">Chalcone isomerase family protein</fullName>
    </submittedName>
</protein>
<name>A0ABU3PIY1_9BURK</name>
<keyword evidence="4" id="KW-1185">Reference proteome</keyword>
<dbReference type="Proteomes" id="UP001246372">
    <property type="component" value="Unassembled WGS sequence"/>
</dbReference>
<dbReference type="Pfam" id="PF16036">
    <property type="entry name" value="Chalcone_3"/>
    <property type="match status" value="1"/>
</dbReference>
<keyword evidence="1" id="KW-0732">Signal</keyword>
<feature type="signal peptide" evidence="1">
    <location>
        <begin position="1"/>
        <end position="29"/>
    </location>
</feature>
<sequence length="201" mass="21541">MNLSFASRLFARWSAIALFAAACALPAQALELAGVNIEPTAKVAGKELKLNGAGIRTRVIVKVYTMALYLPEKKDTPAAVFDSQGPRRFAITMLREVTGEDFGQAFMAGITANTDKAERSKFVNQLGQFGEVFVNVGKMGKGEVLTCDWIPGSGMVMAVNGKQVGEVLPDIAFYNAVLKIWLGEKPVDTSLKPALLGQSKG</sequence>
<comment type="caution">
    <text evidence="3">The sequence shown here is derived from an EMBL/GenBank/DDBJ whole genome shotgun (WGS) entry which is preliminary data.</text>
</comment>
<keyword evidence="3" id="KW-0413">Isomerase</keyword>
<evidence type="ECO:0000256" key="1">
    <source>
        <dbReference type="SAM" id="SignalP"/>
    </source>
</evidence>
<dbReference type="PANTHER" id="PTHR47698:SF2">
    <property type="entry name" value="FATTY-ACID-BINDING PROTEIN 3, CHLOROPLASTIC"/>
    <property type="match status" value="1"/>
</dbReference>
<evidence type="ECO:0000313" key="4">
    <source>
        <dbReference type="Proteomes" id="UP001246372"/>
    </source>
</evidence>
<dbReference type="InterPro" id="IPR016087">
    <property type="entry name" value="Chalcone_isomerase"/>
</dbReference>
<gene>
    <name evidence="3" type="ORF">RQP53_22585</name>
</gene>
<dbReference type="InterPro" id="IPR036298">
    <property type="entry name" value="Chalcone_isomerase_sf"/>
</dbReference>
<dbReference type="EMBL" id="JAVXZY010000012">
    <property type="protein sequence ID" value="MDT9002083.1"/>
    <property type="molecule type" value="Genomic_DNA"/>
</dbReference>
<dbReference type="GO" id="GO:0016853">
    <property type="term" value="F:isomerase activity"/>
    <property type="evidence" value="ECO:0007669"/>
    <property type="project" value="UniProtKB-KW"/>
</dbReference>